<keyword evidence="24" id="KW-1185">Reference proteome</keyword>
<evidence type="ECO:0000256" key="5">
    <source>
        <dbReference type="ARBA" id="ARBA00022723"/>
    </source>
</evidence>
<dbReference type="PANTHER" id="PTHR24418">
    <property type="entry name" value="TYROSINE-PROTEIN KINASE"/>
    <property type="match status" value="1"/>
</dbReference>
<dbReference type="FunFam" id="1.10.510.10:FF:000052">
    <property type="entry name" value="Tyrosine-protein kinase"/>
    <property type="match status" value="1"/>
</dbReference>
<dbReference type="Gene3D" id="2.30.30.40">
    <property type="entry name" value="SH3 Domains"/>
    <property type="match status" value="1"/>
</dbReference>
<dbReference type="SMART" id="SM00233">
    <property type="entry name" value="PH"/>
    <property type="match status" value="1"/>
</dbReference>
<dbReference type="AlphaFoldDB" id="Q60I21"/>
<dbReference type="PRINTS" id="PR00401">
    <property type="entry name" value="SH2DOMAIN"/>
</dbReference>
<dbReference type="Pfam" id="PF00017">
    <property type="entry name" value="SH2"/>
    <property type="match status" value="1"/>
</dbReference>
<dbReference type="Pfam" id="PF00779">
    <property type="entry name" value="BTK"/>
    <property type="match status" value="1"/>
</dbReference>
<sequence>MSVGGEELLKALLVKRSQQKNFASPCNYKERVFVLTRARLCYYEGSLERRGGKKGCIDLCKIKAIAFVKNYPEASSPIAGWYAFQVVHEDGILYVFTETETQRRQWVYALKQETQYNVTWQKYHPGLWQTGGNGWPCCGQLDRKALGCQLYQHLTPKEKKPLPPTPDQNQVMPSPQLHKNCPSALSRPLPPVPEFQQVVAKFDFPGIEAQDLPLVKGCTYVILDDKNPHWWRAQDEEGREGLIPSTYVYPLTRFDLEQNRWFCKDITRAKAEQLLRQAGSEGSFLVRESSQVGKLTVSVYSCIPCEVVKHYHVKQLPTGEWYLAEKHTFSTISDLIHYHQHNAAGLVTRLRHPVRPGEELPSTAGLSYGKWELDALELTSLRELGRGALGVVQLGMWRGVRHIAIRMLHEGVLAEDDFFHEVKLMMQLSHPNLVQLYGVVTRYRPLRIVMEYLALGCLRTFLQARPGKLGSAWLLEACSDVCKAMVYLESNSFLHRDLAARHCLVGEDFSIKVSDFGMARYVLDDQYTCSQGARFPVKWSPPEVFDRGRFSSKSDVWSFGVVMWEVFSEGTLPYDGWSNGEVVESVHAGYQLPQPTLAPTPVYTIMCDCWQPDPEKRPYFMKLLELITDLMSNDSE</sequence>
<keyword evidence="2 14" id="KW-0728">SH3 domain</keyword>
<evidence type="ECO:0000313" key="22">
    <source>
        <dbReference type="EMBL" id="BAD52302.1"/>
    </source>
</evidence>
<dbReference type="EMBL" id="AB111060">
    <property type="protein sequence ID" value="BAD52302.1"/>
    <property type="molecule type" value="mRNA"/>
</dbReference>
<keyword evidence="5" id="KW-0479">Metal-binding</keyword>
<dbReference type="SUPFAM" id="SSF50729">
    <property type="entry name" value="PH domain-like"/>
    <property type="match status" value="1"/>
</dbReference>
<evidence type="ECO:0000256" key="1">
    <source>
        <dbReference type="ARBA" id="ARBA00001947"/>
    </source>
</evidence>
<keyword evidence="11 13" id="KW-0727">SH2 domain</keyword>
<evidence type="ECO:0000256" key="14">
    <source>
        <dbReference type="PROSITE-ProRule" id="PRU00192"/>
    </source>
</evidence>
<feature type="domain" description="PH" evidence="20">
    <location>
        <begin position="6"/>
        <end position="115"/>
    </location>
</feature>
<dbReference type="Pfam" id="PF07714">
    <property type="entry name" value="PK_Tyr_Ser-Thr"/>
    <property type="match status" value="1"/>
</dbReference>
<dbReference type="PROSITE" id="PS50011">
    <property type="entry name" value="PROTEIN_KINASE_DOM"/>
    <property type="match status" value="1"/>
</dbReference>
<name>Q60I21_EPTBU</name>
<dbReference type="Proteomes" id="UP000694388">
    <property type="component" value="Unplaced"/>
</dbReference>
<evidence type="ECO:0000256" key="15">
    <source>
        <dbReference type="PROSITE-ProRule" id="PRU00432"/>
    </source>
</evidence>
<evidence type="ECO:0000256" key="12">
    <source>
        <dbReference type="ARBA" id="ARBA00023137"/>
    </source>
</evidence>
<feature type="domain" description="SH2" evidence="18">
    <location>
        <begin position="261"/>
        <end position="354"/>
    </location>
</feature>
<keyword evidence="7 15" id="KW-0863">Zinc-finger</keyword>
<evidence type="ECO:0000256" key="13">
    <source>
        <dbReference type="PROSITE-ProRule" id="PRU00191"/>
    </source>
</evidence>
<dbReference type="PROSITE" id="PS51113">
    <property type="entry name" value="ZF_BTK"/>
    <property type="match status" value="1"/>
</dbReference>
<evidence type="ECO:0000313" key="23">
    <source>
        <dbReference type="Ensembl" id="ENSEBUP00000017625.1"/>
    </source>
</evidence>
<dbReference type="PROSITE" id="PS50002">
    <property type="entry name" value="SH3"/>
    <property type="match status" value="1"/>
</dbReference>
<dbReference type="Gene3D" id="2.30.29.30">
    <property type="entry name" value="Pleckstrin-homology domain (PH domain)/Phosphotyrosine-binding domain (PTB)"/>
    <property type="match status" value="1"/>
</dbReference>
<dbReference type="CDD" id="cd05059">
    <property type="entry name" value="PTKc_Tec_like"/>
    <property type="match status" value="1"/>
</dbReference>
<dbReference type="Gene3D" id="3.30.505.10">
    <property type="entry name" value="SH2 domain"/>
    <property type="match status" value="1"/>
</dbReference>
<dbReference type="InterPro" id="IPR001562">
    <property type="entry name" value="Znf_Btk_motif"/>
</dbReference>
<dbReference type="EC" id="2.7.10.2" evidence="16"/>
<dbReference type="SUPFAM" id="SSF50044">
    <property type="entry name" value="SH3-domain"/>
    <property type="match status" value="1"/>
</dbReference>
<dbReference type="SMART" id="SM00326">
    <property type="entry name" value="SH3"/>
    <property type="match status" value="1"/>
</dbReference>
<reference evidence="23" key="2">
    <citation type="submission" date="2025-05" db="UniProtKB">
        <authorList>
            <consortium name="Ensembl"/>
        </authorList>
    </citation>
    <scope>IDENTIFICATION</scope>
</reference>
<dbReference type="InterPro" id="IPR011009">
    <property type="entry name" value="Kinase-like_dom_sf"/>
</dbReference>
<reference evidence="22" key="1">
    <citation type="journal article" date="2004" name="Dev. Comp. Immunol.">
        <title>Transcriptome analysis of hagfish leukocytes: a framework for understanding the immune system of jawless fishes.</title>
        <authorList>
            <person name="Suzuki T."/>
            <person name="Shin-I T."/>
            <person name="Kohara Y."/>
            <person name="Kasahara M."/>
        </authorList>
    </citation>
    <scope>NUCLEOTIDE SEQUENCE</scope>
</reference>
<evidence type="ECO:0000259" key="19">
    <source>
        <dbReference type="PROSITE" id="PS50002"/>
    </source>
</evidence>
<accession>Q60I21</accession>
<dbReference type="InterPro" id="IPR050198">
    <property type="entry name" value="Non-receptor_tyrosine_kinases"/>
</dbReference>
<evidence type="ECO:0000256" key="9">
    <source>
        <dbReference type="ARBA" id="ARBA00022833"/>
    </source>
</evidence>
<evidence type="ECO:0000259" key="20">
    <source>
        <dbReference type="PROSITE" id="PS50003"/>
    </source>
</evidence>
<evidence type="ECO:0000256" key="10">
    <source>
        <dbReference type="ARBA" id="ARBA00022840"/>
    </source>
</evidence>
<dbReference type="SUPFAM" id="SSF55550">
    <property type="entry name" value="SH2 domain"/>
    <property type="match status" value="1"/>
</dbReference>
<evidence type="ECO:0000256" key="3">
    <source>
        <dbReference type="ARBA" id="ARBA00022553"/>
    </source>
</evidence>
<evidence type="ECO:0000256" key="4">
    <source>
        <dbReference type="ARBA" id="ARBA00022679"/>
    </source>
</evidence>
<evidence type="ECO:0000256" key="2">
    <source>
        <dbReference type="ARBA" id="ARBA00022443"/>
    </source>
</evidence>
<protein>
    <recommendedName>
        <fullName evidence="16">Tyrosine-protein kinase</fullName>
        <ecNumber evidence="16">2.7.10.2</ecNumber>
    </recommendedName>
</protein>
<dbReference type="Pfam" id="PF00018">
    <property type="entry name" value="SH3_1"/>
    <property type="match status" value="1"/>
</dbReference>
<feature type="region of interest" description="Disordered" evidence="17">
    <location>
        <begin position="157"/>
        <end position="183"/>
    </location>
</feature>
<keyword evidence="3" id="KW-0597">Phosphoprotein</keyword>
<keyword evidence="6 16" id="KW-0547">Nucleotide-binding</keyword>
<dbReference type="GO" id="GO:0004715">
    <property type="term" value="F:non-membrane spanning protein tyrosine kinase activity"/>
    <property type="evidence" value="ECO:0007669"/>
    <property type="project" value="UniProtKB-EC"/>
</dbReference>
<keyword evidence="12 16" id="KW-0829">Tyrosine-protein kinase</keyword>
<dbReference type="CDD" id="cd01238">
    <property type="entry name" value="PH_Btk"/>
    <property type="match status" value="1"/>
</dbReference>
<evidence type="ECO:0000256" key="16">
    <source>
        <dbReference type="RuleBase" id="RU362096"/>
    </source>
</evidence>
<dbReference type="PROSITE" id="PS50001">
    <property type="entry name" value="SH2"/>
    <property type="match status" value="1"/>
</dbReference>
<dbReference type="GO" id="GO:0008270">
    <property type="term" value="F:zinc ion binding"/>
    <property type="evidence" value="ECO:0007669"/>
    <property type="project" value="UniProtKB-KW"/>
</dbReference>
<dbReference type="GeneTree" id="ENSGT00940000155951"/>
<evidence type="ECO:0000259" key="18">
    <source>
        <dbReference type="PROSITE" id="PS50001"/>
    </source>
</evidence>
<comment type="cofactor">
    <cofactor evidence="1">
        <name>Zn(2+)</name>
        <dbReference type="ChEBI" id="CHEBI:29105"/>
    </cofactor>
</comment>
<feature type="domain" description="Protein kinase" evidence="21">
    <location>
        <begin position="378"/>
        <end position="631"/>
    </location>
</feature>
<keyword evidence="10 16" id="KW-0067">ATP-binding</keyword>
<dbReference type="InterPro" id="IPR000980">
    <property type="entry name" value="SH2"/>
</dbReference>
<comment type="catalytic activity">
    <reaction evidence="16">
        <text>L-tyrosyl-[protein] + ATP = O-phospho-L-tyrosyl-[protein] + ADP + H(+)</text>
        <dbReference type="Rhea" id="RHEA:10596"/>
        <dbReference type="Rhea" id="RHEA-COMP:10136"/>
        <dbReference type="Rhea" id="RHEA-COMP:20101"/>
        <dbReference type="ChEBI" id="CHEBI:15378"/>
        <dbReference type="ChEBI" id="CHEBI:30616"/>
        <dbReference type="ChEBI" id="CHEBI:46858"/>
        <dbReference type="ChEBI" id="CHEBI:61978"/>
        <dbReference type="ChEBI" id="CHEBI:456216"/>
        <dbReference type="EC" id="2.7.10.2"/>
    </reaction>
</comment>
<dbReference type="GO" id="GO:0005737">
    <property type="term" value="C:cytoplasm"/>
    <property type="evidence" value="ECO:0007669"/>
    <property type="project" value="UniProtKB-ARBA"/>
</dbReference>
<dbReference type="InterPro" id="IPR011993">
    <property type="entry name" value="PH-like_dom_sf"/>
</dbReference>
<keyword evidence="4 16" id="KW-0808">Transferase</keyword>
<dbReference type="SUPFAM" id="SSF56112">
    <property type="entry name" value="Protein kinase-like (PK-like)"/>
    <property type="match status" value="1"/>
</dbReference>
<dbReference type="Gene3D" id="1.10.510.10">
    <property type="entry name" value="Transferase(Phosphotransferase) domain 1"/>
    <property type="match status" value="1"/>
</dbReference>
<evidence type="ECO:0000256" key="7">
    <source>
        <dbReference type="ARBA" id="ARBA00022771"/>
    </source>
</evidence>
<gene>
    <name evidence="22" type="primary">Ptk</name>
</gene>
<evidence type="ECO:0000313" key="24">
    <source>
        <dbReference type="Proteomes" id="UP000694388"/>
    </source>
</evidence>
<dbReference type="PRINTS" id="PR00109">
    <property type="entry name" value="TYRKINASE"/>
</dbReference>
<evidence type="ECO:0000256" key="11">
    <source>
        <dbReference type="ARBA" id="ARBA00022999"/>
    </source>
</evidence>
<keyword evidence="8 16" id="KW-0418">Kinase</keyword>
<dbReference type="OMA" id="THWWKAR"/>
<dbReference type="PROSITE" id="PS50003">
    <property type="entry name" value="PH_DOMAIN"/>
    <property type="match status" value="1"/>
</dbReference>
<dbReference type="InterPro" id="IPR036860">
    <property type="entry name" value="SH2_dom_sf"/>
</dbReference>
<comment type="similarity">
    <text evidence="16">Belongs to the protein kinase superfamily. Tyr protein kinase family.</text>
</comment>
<dbReference type="InterPro" id="IPR001452">
    <property type="entry name" value="SH3_domain"/>
</dbReference>
<evidence type="ECO:0000259" key="21">
    <source>
        <dbReference type="PROSITE" id="PS50011"/>
    </source>
</evidence>
<evidence type="ECO:0000256" key="6">
    <source>
        <dbReference type="ARBA" id="ARBA00022741"/>
    </source>
</evidence>
<organism evidence="22">
    <name type="scientific">Eptatretus burgeri</name>
    <name type="common">Inshore hagfish</name>
    <dbReference type="NCBI Taxonomy" id="7764"/>
    <lineage>
        <taxon>Eukaryota</taxon>
        <taxon>Metazoa</taxon>
        <taxon>Chordata</taxon>
        <taxon>Craniata</taxon>
        <taxon>Vertebrata</taxon>
        <taxon>Cyclostomata</taxon>
        <taxon>Myxini</taxon>
        <taxon>Myxiniformes</taxon>
        <taxon>Myxinidae</taxon>
        <taxon>Eptatretinae</taxon>
        <taxon>Eptatretus</taxon>
    </lineage>
</organism>
<dbReference type="Pfam" id="PF00169">
    <property type="entry name" value="PH"/>
    <property type="match status" value="1"/>
</dbReference>
<dbReference type="SMART" id="SM00252">
    <property type="entry name" value="SH2"/>
    <property type="match status" value="1"/>
</dbReference>
<feature type="domain" description="SH3" evidence="19">
    <location>
        <begin position="193"/>
        <end position="253"/>
    </location>
</feature>
<dbReference type="InterPro" id="IPR001245">
    <property type="entry name" value="Ser-Thr/Tyr_kinase_cat_dom"/>
</dbReference>
<evidence type="ECO:0000256" key="8">
    <source>
        <dbReference type="ARBA" id="ARBA00022777"/>
    </source>
</evidence>
<dbReference type="Ensembl" id="ENSEBUT00000018201.1">
    <property type="protein sequence ID" value="ENSEBUP00000017625.1"/>
    <property type="gene ID" value="ENSEBUG00000011015.1"/>
</dbReference>
<dbReference type="GO" id="GO:0035556">
    <property type="term" value="P:intracellular signal transduction"/>
    <property type="evidence" value="ECO:0007669"/>
    <property type="project" value="InterPro"/>
</dbReference>
<dbReference type="InterPro" id="IPR036028">
    <property type="entry name" value="SH3-like_dom_sf"/>
</dbReference>
<dbReference type="GO" id="GO:0005524">
    <property type="term" value="F:ATP binding"/>
    <property type="evidence" value="ECO:0007669"/>
    <property type="project" value="UniProtKB-KW"/>
</dbReference>
<dbReference type="InterPro" id="IPR000719">
    <property type="entry name" value="Prot_kinase_dom"/>
</dbReference>
<keyword evidence="9" id="KW-0862">Zinc</keyword>
<dbReference type="CDD" id="cd11768">
    <property type="entry name" value="SH3_Tec_like"/>
    <property type="match status" value="1"/>
</dbReference>
<proteinExistence type="evidence at transcript level"/>
<evidence type="ECO:0000256" key="17">
    <source>
        <dbReference type="SAM" id="MobiDB-lite"/>
    </source>
</evidence>
<dbReference type="InterPro" id="IPR001849">
    <property type="entry name" value="PH_domain"/>
</dbReference>